<dbReference type="Proteomes" id="UP000589520">
    <property type="component" value="Unassembled WGS sequence"/>
</dbReference>
<keyword evidence="1" id="KW-0812">Transmembrane</keyword>
<dbReference type="Pfam" id="PF19865">
    <property type="entry name" value="DUF6338"/>
    <property type="match status" value="1"/>
</dbReference>
<feature type="transmembrane region" description="Helical" evidence="1">
    <location>
        <begin position="6"/>
        <end position="27"/>
    </location>
</feature>
<dbReference type="InterPro" id="IPR045919">
    <property type="entry name" value="DUF6338"/>
</dbReference>
<evidence type="ECO:0000256" key="1">
    <source>
        <dbReference type="SAM" id="Phobius"/>
    </source>
</evidence>
<gene>
    <name evidence="2" type="ORF">HDF17_000573</name>
</gene>
<dbReference type="RefSeq" id="WP_179487572.1">
    <property type="nucleotide sequence ID" value="NZ_JACCCW010000001.1"/>
</dbReference>
<sequence>MPTSIVALEILLILLPGFAAAYLVQLLALRGSQTDFDKVIEACLYSFLIYATYVLFTHGTLPFDVIPPKAPSTDYFIQWHRARLLGLAAITFCFAVGGAVYVNRDGNWLFQKLKLTERTARRSIWNDIFQREAKKNQVVQVELGDGRSILGLLSYYSDASEDCSVYVTQASWVDKDGNVIPIPGPGILITKNASIQSISLLDN</sequence>
<feature type="transmembrane region" description="Helical" evidence="1">
    <location>
        <begin position="81"/>
        <end position="102"/>
    </location>
</feature>
<proteinExistence type="predicted"/>
<feature type="transmembrane region" description="Helical" evidence="1">
    <location>
        <begin position="39"/>
        <end position="61"/>
    </location>
</feature>
<accession>A0A7Y9PE83</accession>
<dbReference type="EMBL" id="JACCCW010000001">
    <property type="protein sequence ID" value="NYF78286.1"/>
    <property type="molecule type" value="Genomic_DNA"/>
</dbReference>
<keyword evidence="3" id="KW-1185">Reference proteome</keyword>
<evidence type="ECO:0000313" key="3">
    <source>
        <dbReference type="Proteomes" id="UP000589520"/>
    </source>
</evidence>
<comment type="caution">
    <text evidence="2">The sequence shown here is derived from an EMBL/GenBank/DDBJ whole genome shotgun (WGS) entry which is preliminary data.</text>
</comment>
<evidence type="ECO:0000313" key="2">
    <source>
        <dbReference type="EMBL" id="NYF78286.1"/>
    </source>
</evidence>
<name>A0A7Y9PE83_9BACT</name>
<keyword evidence="1" id="KW-0472">Membrane</keyword>
<reference evidence="2 3" key="1">
    <citation type="submission" date="2020-07" db="EMBL/GenBank/DDBJ databases">
        <title>Genomic Encyclopedia of Type Strains, Phase IV (KMG-V): Genome sequencing to study the core and pangenomes of soil and plant-associated prokaryotes.</title>
        <authorList>
            <person name="Whitman W."/>
        </authorList>
    </citation>
    <scope>NUCLEOTIDE SEQUENCE [LARGE SCALE GENOMIC DNA]</scope>
    <source>
        <strain evidence="2 3">X4EP2</strain>
    </source>
</reference>
<dbReference type="AlphaFoldDB" id="A0A7Y9PE83"/>
<keyword evidence="1" id="KW-1133">Transmembrane helix</keyword>
<organism evidence="2 3">
    <name type="scientific">Granulicella arctica</name>
    <dbReference type="NCBI Taxonomy" id="940613"/>
    <lineage>
        <taxon>Bacteria</taxon>
        <taxon>Pseudomonadati</taxon>
        <taxon>Acidobacteriota</taxon>
        <taxon>Terriglobia</taxon>
        <taxon>Terriglobales</taxon>
        <taxon>Acidobacteriaceae</taxon>
        <taxon>Granulicella</taxon>
    </lineage>
</organism>
<protein>
    <submittedName>
        <fullName evidence="2">Uncharacterized protein</fullName>
    </submittedName>
</protein>